<organism evidence="1">
    <name type="scientific">uncultured delta proteobacterium</name>
    <dbReference type="NCBI Taxonomy" id="34034"/>
    <lineage>
        <taxon>Bacteria</taxon>
        <taxon>Deltaproteobacteria</taxon>
        <taxon>environmental samples</taxon>
    </lineage>
</organism>
<reference evidence="1" key="1">
    <citation type="submission" date="2016-04" db="EMBL/GenBank/DDBJ databases">
        <authorList>
            <person name="Evans L.H."/>
            <person name="Alamgir A."/>
            <person name="Owens N."/>
            <person name="Weber N.D."/>
            <person name="Virtaneva K."/>
            <person name="Barbian K."/>
            <person name="Babar A."/>
            <person name="Rosenke K."/>
        </authorList>
    </citation>
    <scope>NUCLEOTIDE SEQUENCE</scope>
    <source>
        <strain evidence="1">86</strain>
    </source>
</reference>
<protein>
    <recommendedName>
        <fullName evidence="2">5-methylcytosine-specific restriction enzyme subunit McrC</fullName>
    </recommendedName>
</protein>
<dbReference type="EMBL" id="FLUQ01000001">
    <property type="protein sequence ID" value="SBV91882.1"/>
    <property type="molecule type" value="Genomic_DNA"/>
</dbReference>
<proteinExistence type="predicted"/>
<gene>
    <name evidence="1" type="ORF">KL86DPRO_10265</name>
</gene>
<name>A0A212IXH9_9DELT</name>
<accession>A0A212IXH9</accession>
<sequence length="132" mass="15122">MDGWSNDTEHYLPHMALDVVLTSKDRQEKIVIDTKFTSLLKPGWYRDKSFSSAYIYQMYAYLRSQEERGEPHRTATGVLLHPATDKSEKFTVSIQGHTFVFATVNLNAPVKEIRKELLDILVTEENSELVGS</sequence>
<evidence type="ECO:0008006" key="2">
    <source>
        <dbReference type="Google" id="ProtNLM"/>
    </source>
</evidence>
<dbReference type="InterPro" id="IPR019292">
    <property type="entry name" value="McrC"/>
</dbReference>
<evidence type="ECO:0000313" key="1">
    <source>
        <dbReference type="EMBL" id="SBV91882.1"/>
    </source>
</evidence>
<dbReference type="AlphaFoldDB" id="A0A212IXH9"/>
<dbReference type="Pfam" id="PF10117">
    <property type="entry name" value="McrBC"/>
    <property type="match status" value="1"/>
</dbReference>